<evidence type="ECO:0000256" key="1">
    <source>
        <dbReference type="SAM" id="MobiDB-lite"/>
    </source>
</evidence>
<evidence type="ECO:0000313" key="3">
    <source>
        <dbReference type="EMBL" id="HDX33231.1"/>
    </source>
</evidence>
<comment type="caution">
    <text evidence="3">The sequence shown here is derived from an EMBL/GenBank/DDBJ whole genome shotgun (WGS) entry which is preliminary data.</text>
</comment>
<name>A0A7C1FWK5_9CHLR</name>
<proteinExistence type="predicted"/>
<dbReference type="AlphaFoldDB" id="A0A7C1FWK5"/>
<gene>
    <name evidence="3" type="ORF">ENQ20_17335</name>
</gene>
<protein>
    <recommendedName>
        <fullName evidence="4">LPXTG cell wall anchor domain-containing protein</fullName>
    </recommendedName>
</protein>
<accession>A0A7C1FWK5</accession>
<feature type="region of interest" description="Disordered" evidence="1">
    <location>
        <begin position="1"/>
        <end position="34"/>
    </location>
</feature>
<organism evidence="3">
    <name type="scientific">Caldilinea aerophila</name>
    <dbReference type="NCBI Taxonomy" id="133453"/>
    <lineage>
        <taxon>Bacteria</taxon>
        <taxon>Bacillati</taxon>
        <taxon>Chloroflexota</taxon>
        <taxon>Caldilineae</taxon>
        <taxon>Caldilineales</taxon>
        <taxon>Caldilineaceae</taxon>
        <taxon>Caldilinea</taxon>
    </lineage>
</organism>
<evidence type="ECO:0000256" key="2">
    <source>
        <dbReference type="SAM" id="Phobius"/>
    </source>
</evidence>
<dbReference type="EMBL" id="DSMG01000179">
    <property type="protein sequence ID" value="HDX33231.1"/>
    <property type="molecule type" value="Genomic_DNA"/>
</dbReference>
<keyword evidence="2" id="KW-0472">Membrane</keyword>
<keyword evidence="2" id="KW-1133">Transmembrane helix</keyword>
<evidence type="ECO:0008006" key="4">
    <source>
        <dbReference type="Google" id="ProtNLM"/>
    </source>
</evidence>
<feature type="transmembrane region" description="Helical" evidence="2">
    <location>
        <begin position="63"/>
        <end position="82"/>
    </location>
</feature>
<keyword evidence="2" id="KW-0812">Transmembrane</keyword>
<sequence length="88" mass="9157">MSPFSILAQGGDATPALPTVESPIQPPASEAVQAETPDLVALQTSPLRITPSDEPFDTGLTQWWLLAVALMVLGGAIIMATGKRNGKT</sequence>
<reference evidence="3" key="1">
    <citation type="journal article" date="2020" name="mSystems">
        <title>Genome- and Community-Level Interaction Insights into Carbon Utilization and Element Cycling Functions of Hydrothermarchaeota in Hydrothermal Sediment.</title>
        <authorList>
            <person name="Zhou Z."/>
            <person name="Liu Y."/>
            <person name="Xu W."/>
            <person name="Pan J."/>
            <person name="Luo Z.H."/>
            <person name="Li M."/>
        </authorList>
    </citation>
    <scope>NUCLEOTIDE SEQUENCE [LARGE SCALE GENOMIC DNA]</scope>
    <source>
        <strain evidence="3">SpSt-289</strain>
    </source>
</reference>